<evidence type="ECO:0000313" key="4">
    <source>
        <dbReference type="Proteomes" id="UP000732377"/>
    </source>
</evidence>
<dbReference type="SMART" id="SM00267">
    <property type="entry name" value="GGDEF"/>
    <property type="match status" value="1"/>
</dbReference>
<dbReference type="AlphaFoldDB" id="A0A953I105"/>
<dbReference type="RefSeq" id="WP_273377655.1">
    <property type="nucleotide sequence ID" value="NZ_PIUK01000008.1"/>
</dbReference>
<dbReference type="InterPro" id="IPR029787">
    <property type="entry name" value="Nucleotide_cyclase"/>
</dbReference>
<reference evidence="3" key="1">
    <citation type="submission" date="2017-11" db="EMBL/GenBank/DDBJ databases">
        <title>Three new genomes from thermophilic consortium.</title>
        <authorList>
            <person name="Quaggio R."/>
            <person name="Amgarten D."/>
            <person name="Setubal J.C."/>
        </authorList>
    </citation>
    <scope>NUCLEOTIDE SEQUENCE</scope>
    <source>
        <strain evidence="3">ZCTH01-B2</strain>
    </source>
</reference>
<feature type="transmembrane region" description="Helical" evidence="1">
    <location>
        <begin position="46"/>
        <end position="66"/>
    </location>
</feature>
<feature type="domain" description="GGDEF" evidence="2">
    <location>
        <begin position="370"/>
        <end position="491"/>
    </location>
</feature>
<dbReference type="SMART" id="SM00065">
    <property type="entry name" value="GAF"/>
    <property type="match status" value="1"/>
</dbReference>
<feature type="transmembrane region" description="Helical" evidence="1">
    <location>
        <begin position="21"/>
        <end position="40"/>
    </location>
</feature>
<organism evidence="3 4">
    <name type="scientific">Symbiobacterium thermophilum</name>
    <dbReference type="NCBI Taxonomy" id="2734"/>
    <lineage>
        <taxon>Bacteria</taxon>
        <taxon>Bacillati</taxon>
        <taxon>Bacillota</taxon>
        <taxon>Clostridia</taxon>
        <taxon>Eubacteriales</taxon>
        <taxon>Symbiobacteriaceae</taxon>
        <taxon>Symbiobacterium</taxon>
    </lineage>
</organism>
<dbReference type="EMBL" id="PIUK01000008">
    <property type="protein sequence ID" value="MBY6274962.1"/>
    <property type="molecule type" value="Genomic_DNA"/>
</dbReference>
<proteinExistence type="predicted"/>
<dbReference type="InterPro" id="IPR050469">
    <property type="entry name" value="Diguanylate_Cyclase"/>
</dbReference>
<keyword evidence="1" id="KW-0812">Transmembrane</keyword>
<feature type="transmembrane region" description="Helical" evidence="1">
    <location>
        <begin position="123"/>
        <end position="141"/>
    </location>
</feature>
<dbReference type="GO" id="GO:1902201">
    <property type="term" value="P:negative regulation of bacterial-type flagellum-dependent cell motility"/>
    <property type="evidence" value="ECO:0007669"/>
    <property type="project" value="TreeGrafter"/>
</dbReference>
<dbReference type="PANTHER" id="PTHR45138">
    <property type="entry name" value="REGULATORY COMPONENTS OF SENSORY TRANSDUCTION SYSTEM"/>
    <property type="match status" value="1"/>
</dbReference>
<keyword evidence="1" id="KW-0472">Membrane</keyword>
<dbReference type="GO" id="GO:0005886">
    <property type="term" value="C:plasma membrane"/>
    <property type="evidence" value="ECO:0007669"/>
    <property type="project" value="TreeGrafter"/>
</dbReference>
<dbReference type="CDD" id="cd01949">
    <property type="entry name" value="GGDEF"/>
    <property type="match status" value="1"/>
</dbReference>
<comment type="caution">
    <text evidence="3">The sequence shown here is derived from an EMBL/GenBank/DDBJ whole genome shotgun (WGS) entry which is preliminary data.</text>
</comment>
<dbReference type="Proteomes" id="UP000732377">
    <property type="component" value="Unassembled WGS sequence"/>
</dbReference>
<dbReference type="Pfam" id="PF13185">
    <property type="entry name" value="GAF_2"/>
    <property type="match status" value="1"/>
</dbReference>
<dbReference type="SUPFAM" id="SSF55781">
    <property type="entry name" value="GAF domain-like"/>
    <property type="match status" value="1"/>
</dbReference>
<protein>
    <recommendedName>
        <fullName evidence="2">GGDEF domain-containing protein</fullName>
    </recommendedName>
</protein>
<dbReference type="GO" id="GO:0043709">
    <property type="term" value="P:cell adhesion involved in single-species biofilm formation"/>
    <property type="evidence" value="ECO:0007669"/>
    <property type="project" value="TreeGrafter"/>
</dbReference>
<dbReference type="PROSITE" id="PS50887">
    <property type="entry name" value="GGDEF"/>
    <property type="match status" value="1"/>
</dbReference>
<dbReference type="NCBIfam" id="TIGR00254">
    <property type="entry name" value="GGDEF"/>
    <property type="match status" value="1"/>
</dbReference>
<accession>A0A953I105</accession>
<dbReference type="PANTHER" id="PTHR45138:SF6">
    <property type="entry name" value="DIGUANYLATE CYCLASE DGCN"/>
    <property type="match status" value="1"/>
</dbReference>
<name>A0A953I105_SYMTR</name>
<dbReference type="Gene3D" id="3.30.450.40">
    <property type="match status" value="1"/>
</dbReference>
<gene>
    <name evidence="3" type="ORF">CWE10_01890</name>
</gene>
<evidence type="ECO:0000259" key="2">
    <source>
        <dbReference type="PROSITE" id="PS50887"/>
    </source>
</evidence>
<dbReference type="InterPro" id="IPR043128">
    <property type="entry name" value="Rev_trsase/Diguanyl_cyclase"/>
</dbReference>
<evidence type="ECO:0000313" key="3">
    <source>
        <dbReference type="EMBL" id="MBY6274962.1"/>
    </source>
</evidence>
<dbReference type="GO" id="GO:0052621">
    <property type="term" value="F:diguanylate cyclase activity"/>
    <property type="evidence" value="ECO:0007669"/>
    <property type="project" value="TreeGrafter"/>
</dbReference>
<dbReference type="Gene3D" id="3.30.70.270">
    <property type="match status" value="1"/>
</dbReference>
<feature type="transmembrane region" description="Helical" evidence="1">
    <location>
        <begin position="147"/>
        <end position="165"/>
    </location>
</feature>
<dbReference type="SUPFAM" id="SSF55073">
    <property type="entry name" value="Nucleotide cyclase"/>
    <property type="match status" value="1"/>
</dbReference>
<dbReference type="InterPro" id="IPR003018">
    <property type="entry name" value="GAF"/>
</dbReference>
<evidence type="ECO:0000256" key="1">
    <source>
        <dbReference type="SAM" id="Phobius"/>
    </source>
</evidence>
<keyword evidence="1" id="KW-1133">Transmembrane helix</keyword>
<dbReference type="InterPro" id="IPR000160">
    <property type="entry name" value="GGDEF_dom"/>
</dbReference>
<feature type="transmembrane region" description="Helical" evidence="1">
    <location>
        <begin position="102"/>
        <end position="118"/>
    </location>
</feature>
<dbReference type="InterPro" id="IPR029016">
    <property type="entry name" value="GAF-like_dom_sf"/>
</dbReference>
<sequence>MGDRQPKEVDGVTGLHWSGRVIMAALSASAVAAAFAGWLFTLRPPMWSLLWWGAGIGAALGFVLTFTAFWRVYATPQWLPWAFLALDGLAVILFWSDPGSPFGPLLLLLLSAVVAARFRKWFLVAHVWILAVALAGAWYLGADASTRLFLVSGLSGVIGVIRAIYLRFREQAIQTDHLRRLMELLPVLKAHGVQDVVEAAVRHVVRATNSRTGVVLLLDEEAQVLRPHFLYSEPPLSPEEKEAVMNTTIEVGVGLSGWVAKHGQSILTNDAARDPRAAHVPGTPHEDESILVVPLIADGRLYGVLRVDRPGVDQYTIGDLHLLELMAAHVSDAISRAQLEERLARRDALTGVYNRHYLNEWSQHAMREVREVSVLLIDLRKFKEVNDRWGHLTGDRVLRQCAELICGSVRTGDLVVRYGGDEFLVVLANTTRAEAERIAARIQERVAEWNAQQGEGEPRLILDIGVDTAQQSEFQQLLDRADERMYACKYA</sequence>
<dbReference type="Pfam" id="PF00990">
    <property type="entry name" value="GGDEF"/>
    <property type="match status" value="1"/>
</dbReference>